<dbReference type="PANTHER" id="PTHR33116">
    <property type="entry name" value="REVERSE TRANSCRIPTASE ZINC-BINDING DOMAIN-CONTAINING PROTEIN-RELATED-RELATED"/>
    <property type="match status" value="1"/>
</dbReference>
<dbReference type="Gene3D" id="3.30.70.2630">
    <property type="match status" value="1"/>
</dbReference>
<feature type="domain" description="Reverse transcriptase" evidence="1">
    <location>
        <begin position="232"/>
        <end position="496"/>
    </location>
</feature>
<dbReference type="AlphaFoldDB" id="A0AAQ3TUV5"/>
<protein>
    <recommendedName>
        <fullName evidence="1">Reverse transcriptase domain-containing protein</fullName>
    </recommendedName>
</protein>
<organism evidence="2 3">
    <name type="scientific">Paspalum notatum var. saurae</name>
    <dbReference type="NCBI Taxonomy" id="547442"/>
    <lineage>
        <taxon>Eukaryota</taxon>
        <taxon>Viridiplantae</taxon>
        <taxon>Streptophyta</taxon>
        <taxon>Embryophyta</taxon>
        <taxon>Tracheophyta</taxon>
        <taxon>Spermatophyta</taxon>
        <taxon>Magnoliopsida</taxon>
        <taxon>Liliopsida</taxon>
        <taxon>Poales</taxon>
        <taxon>Poaceae</taxon>
        <taxon>PACMAD clade</taxon>
        <taxon>Panicoideae</taxon>
        <taxon>Andropogonodae</taxon>
        <taxon>Paspaleae</taxon>
        <taxon>Paspalinae</taxon>
        <taxon>Paspalum</taxon>
    </lineage>
</organism>
<keyword evidence="3" id="KW-1185">Reference proteome</keyword>
<dbReference type="InterPro" id="IPR000477">
    <property type="entry name" value="RT_dom"/>
</dbReference>
<evidence type="ECO:0000313" key="3">
    <source>
        <dbReference type="Proteomes" id="UP001341281"/>
    </source>
</evidence>
<dbReference type="PANTHER" id="PTHR33116:SF78">
    <property type="entry name" value="OS12G0587133 PROTEIN"/>
    <property type="match status" value="1"/>
</dbReference>
<dbReference type="InterPro" id="IPR043502">
    <property type="entry name" value="DNA/RNA_pol_sf"/>
</dbReference>
<name>A0AAQ3TUV5_PASNO</name>
<dbReference type="Pfam" id="PF13966">
    <property type="entry name" value="zf-RVT"/>
    <property type="match status" value="1"/>
</dbReference>
<accession>A0AAQ3TUV5</accession>
<sequence>MPGFLDAVKQNWEAPVSSSCPVERVFLKLQRLSKGLQRWSNRKVGNVKMQQAMAKEILHRLETARDSLALSQCEEWLRKKLKLHCLGLASLERTIARLRSRVLYLKEGDANTSFFHQHACYRKKKNFISKLQVKDRLYVSQEEKQDVVADFFEALLGSSEERDFSFDLATFHPQHQQDLSPLDEPFSVEEVWTTIQDLPLDKAPGPNGFTGRFYKTCWSVLKSDVLDALAAIFGGHIFKFRLLNSALITLIPKHADASAVKDYRPISLIHSFAKLVTKILANRLAPLLPELVSNNQSAFVRGRNIHDNFMLVQQLARTLHKSKEPHILLKLDISKAFDTVSWPFLLEVLQHLGFGRRWCNLMCLLLSTSTTQVLVNGSPGRLIQHHRGLRQGDPLSPMLFILVMDVLNSLIRVASGDSLLQPIADDVVIFLRPESLDLSVVRDLLQCFGVVSGLKTNLVKSFAIPIQCSEEDINRAGDILSCSVGSFPCSYLGIPITLTKPTKADLLPLIDKVANKLPGWKAPLLNRAGRLVLVKSVLSTIPIHVMLALDLPKWVVKAIDKKRRGFLWKGQEQANGANLQRPYQFGGLGIHDLERLGWALRLRWLWFMKTDTSKPWFGLPIQIPTQAAALFKMAVEVNIGNGEDTLFWTDNWLQGSCVADLAPELYRASPKRVAKRRTVSQALSNRCWVSDIKGALSVQDLVECIVLRPDIPDQLVWRLSSTGCYSSESAYNAMFVGTIKFSPWKRIWKTWAPANCKFFIWLAINNRCWTSDRLAQRGLPHQPACPFCDQAPETINHLLSSCVLTREVWALVLHRLGLGVLLPDHAARLKSWWGRAASSLPKEGRKGFNSLVILVSWELWKHRNACVFKKLRPDAQVVYRSVVAEGHLWCLAGAKGLQELVARIGS</sequence>
<dbReference type="CDD" id="cd01650">
    <property type="entry name" value="RT_nLTR_like"/>
    <property type="match status" value="1"/>
</dbReference>
<dbReference type="PROSITE" id="PS50878">
    <property type="entry name" value="RT_POL"/>
    <property type="match status" value="1"/>
</dbReference>
<dbReference type="EMBL" id="CP144750">
    <property type="protein sequence ID" value="WVZ79973.1"/>
    <property type="molecule type" value="Genomic_DNA"/>
</dbReference>
<dbReference type="InterPro" id="IPR026960">
    <property type="entry name" value="RVT-Znf"/>
</dbReference>
<dbReference type="Proteomes" id="UP001341281">
    <property type="component" value="Chromosome 06"/>
</dbReference>
<evidence type="ECO:0000259" key="1">
    <source>
        <dbReference type="PROSITE" id="PS50878"/>
    </source>
</evidence>
<reference evidence="2 3" key="1">
    <citation type="submission" date="2024-02" db="EMBL/GenBank/DDBJ databases">
        <title>High-quality chromosome-scale genome assembly of Pensacola bahiagrass (Paspalum notatum Flugge var. saurae).</title>
        <authorList>
            <person name="Vega J.M."/>
            <person name="Podio M."/>
            <person name="Orjuela J."/>
            <person name="Siena L.A."/>
            <person name="Pessino S.C."/>
            <person name="Combes M.C."/>
            <person name="Mariac C."/>
            <person name="Albertini E."/>
            <person name="Pupilli F."/>
            <person name="Ortiz J.P.A."/>
            <person name="Leblanc O."/>
        </authorList>
    </citation>
    <scope>NUCLEOTIDE SEQUENCE [LARGE SCALE GENOMIC DNA]</scope>
    <source>
        <strain evidence="2">R1</strain>
        <tissue evidence="2">Leaf</tissue>
    </source>
</reference>
<dbReference type="Gene3D" id="3.10.10.20">
    <property type="match status" value="1"/>
</dbReference>
<dbReference type="SUPFAM" id="SSF56672">
    <property type="entry name" value="DNA/RNA polymerases"/>
    <property type="match status" value="1"/>
</dbReference>
<dbReference type="Gene3D" id="1.10.10.2210">
    <property type="match status" value="1"/>
</dbReference>
<proteinExistence type="predicted"/>
<evidence type="ECO:0000313" key="2">
    <source>
        <dbReference type="EMBL" id="WVZ79973.1"/>
    </source>
</evidence>
<gene>
    <name evidence="2" type="ORF">U9M48_027494</name>
</gene>
<dbReference type="Pfam" id="PF00078">
    <property type="entry name" value="RVT_1"/>
    <property type="match status" value="1"/>
</dbReference>